<protein>
    <submittedName>
        <fullName evidence="2">Uncharacterized protein</fullName>
    </submittedName>
</protein>
<dbReference type="AlphaFoldDB" id="A0A510Y931"/>
<feature type="region of interest" description="Disordered" evidence="1">
    <location>
        <begin position="27"/>
        <end position="48"/>
    </location>
</feature>
<sequence length="62" mass="7457">MRNMTIEQINANIEKRQSMITAIKENKQRGSTEMPGWTNERTRERTQTEQELLQRFAKRGYK</sequence>
<name>A0A510Y931_MARHA</name>
<reference evidence="2 3" key="1">
    <citation type="submission" date="2019-07" db="EMBL/GenBank/DDBJ databases">
        <title>Whole genome shotgun sequence of Marinococcus halophilus NBRC 102359.</title>
        <authorList>
            <person name="Hosoyama A."/>
            <person name="Uohara A."/>
            <person name="Ohji S."/>
            <person name="Ichikawa N."/>
        </authorList>
    </citation>
    <scope>NUCLEOTIDE SEQUENCE [LARGE SCALE GENOMIC DNA]</scope>
    <source>
        <strain evidence="2 3">NBRC 102359</strain>
    </source>
</reference>
<evidence type="ECO:0000313" key="2">
    <source>
        <dbReference type="EMBL" id="GEK59896.1"/>
    </source>
</evidence>
<dbReference type="RefSeq" id="WP_094908900.1">
    <property type="nucleotide sequence ID" value="NZ_BJUN01000021.1"/>
</dbReference>
<keyword evidence="3" id="KW-1185">Reference proteome</keyword>
<evidence type="ECO:0000256" key="1">
    <source>
        <dbReference type="SAM" id="MobiDB-lite"/>
    </source>
</evidence>
<dbReference type="EMBL" id="BJUN01000021">
    <property type="protein sequence ID" value="GEK59896.1"/>
    <property type="molecule type" value="Genomic_DNA"/>
</dbReference>
<dbReference type="Proteomes" id="UP000321051">
    <property type="component" value="Unassembled WGS sequence"/>
</dbReference>
<proteinExistence type="predicted"/>
<dbReference type="STRING" id="1371.GCA_900166605_01196"/>
<evidence type="ECO:0000313" key="3">
    <source>
        <dbReference type="Proteomes" id="UP000321051"/>
    </source>
</evidence>
<comment type="caution">
    <text evidence="2">The sequence shown here is derived from an EMBL/GenBank/DDBJ whole genome shotgun (WGS) entry which is preliminary data.</text>
</comment>
<gene>
    <name evidence="2" type="ORF">MHA01_28010</name>
</gene>
<organism evidence="2 3">
    <name type="scientific">Marinococcus halophilus</name>
    <dbReference type="NCBI Taxonomy" id="1371"/>
    <lineage>
        <taxon>Bacteria</taxon>
        <taxon>Bacillati</taxon>
        <taxon>Bacillota</taxon>
        <taxon>Bacilli</taxon>
        <taxon>Bacillales</taxon>
        <taxon>Bacillaceae</taxon>
        <taxon>Marinococcus</taxon>
    </lineage>
</organism>
<accession>A0A510Y931</accession>